<protein>
    <submittedName>
        <fullName evidence="2">Uncharacterized protein</fullName>
    </submittedName>
</protein>
<name>A0A6J4NCW7_9ACTN</name>
<evidence type="ECO:0000256" key="1">
    <source>
        <dbReference type="SAM" id="MobiDB-lite"/>
    </source>
</evidence>
<accession>A0A6J4NCW7</accession>
<evidence type="ECO:0000313" key="2">
    <source>
        <dbReference type="EMBL" id="CAA9380888.1"/>
    </source>
</evidence>
<sequence>DRLRAPGLDLPFRPARHARGEGVRADQRAHLQRAGVRRGEQGHEGCLVHRPGGRLRGAADHAGLLADQPDLAGVHRPGVRLPRRRAPRPVRGDQAL</sequence>
<gene>
    <name evidence="2" type="ORF">AVDCRST_MAG06-934</name>
</gene>
<feature type="compositionally biased region" description="Basic and acidic residues" evidence="1">
    <location>
        <begin position="37"/>
        <end position="47"/>
    </location>
</feature>
<feature type="non-terminal residue" evidence="2">
    <location>
        <position position="96"/>
    </location>
</feature>
<organism evidence="2">
    <name type="scientific">uncultured Nocardioides sp</name>
    <dbReference type="NCBI Taxonomy" id="198441"/>
    <lineage>
        <taxon>Bacteria</taxon>
        <taxon>Bacillati</taxon>
        <taxon>Actinomycetota</taxon>
        <taxon>Actinomycetes</taxon>
        <taxon>Propionibacteriales</taxon>
        <taxon>Nocardioidaceae</taxon>
        <taxon>Nocardioides</taxon>
        <taxon>environmental samples</taxon>
    </lineage>
</organism>
<reference evidence="2" key="1">
    <citation type="submission" date="2020-02" db="EMBL/GenBank/DDBJ databases">
        <authorList>
            <person name="Meier V. D."/>
        </authorList>
    </citation>
    <scope>NUCLEOTIDE SEQUENCE</scope>
    <source>
        <strain evidence="2">AVDCRST_MAG06</strain>
    </source>
</reference>
<feature type="region of interest" description="Disordered" evidence="1">
    <location>
        <begin position="1"/>
        <end position="52"/>
    </location>
</feature>
<feature type="compositionally biased region" description="Basic residues" evidence="1">
    <location>
        <begin position="77"/>
        <end position="88"/>
    </location>
</feature>
<feature type="region of interest" description="Disordered" evidence="1">
    <location>
        <begin position="73"/>
        <end position="96"/>
    </location>
</feature>
<dbReference type="AlphaFoldDB" id="A0A6J4NCW7"/>
<feature type="compositionally biased region" description="Basic and acidic residues" evidence="1">
    <location>
        <begin position="18"/>
        <end position="29"/>
    </location>
</feature>
<feature type="non-terminal residue" evidence="2">
    <location>
        <position position="1"/>
    </location>
</feature>
<dbReference type="EMBL" id="CADCUP010000067">
    <property type="protein sequence ID" value="CAA9380888.1"/>
    <property type="molecule type" value="Genomic_DNA"/>
</dbReference>
<proteinExistence type="predicted"/>